<sequence>MVTGSLPCRRDRSCKVRLKASEVGESGDARKRTSGGCRSPPRRRNRRLETGERTTRNSAERNSGGYSGRVSSLRARSELRRPAKAEARRWSGSGAKKKSSNARGGVWRGICQNDLTTK</sequence>
<reference evidence="2" key="1">
    <citation type="submission" date="2023-07" db="EMBL/GenBank/DDBJ databases">
        <title>draft genome sequence of fig (Ficus carica).</title>
        <authorList>
            <person name="Takahashi T."/>
            <person name="Nishimura K."/>
        </authorList>
    </citation>
    <scope>NUCLEOTIDE SEQUENCE</scope>
</reference>
<gene>
    <name evidence="2" type="ORF">TIFTF001_015510</name>
</gene>
<feature type="compositionally biased region" description="Basic and acidic residues" evidence="1">
    <location>
        <begin position="47"/>
        <end position="59"/>
    </location>
</feature>
<evidence type="ECO:0000256" key="1">
    <source>
        <dbReference type="SAM" id="MobiDB-lite"/>
    </source>
</evidence>
<feature type="compositionally biased region" description="Basic and acidic residues" evidence="1">
    <location>
        <begin position="75"/>
        <end position="89"/>
    </location>
</feature>
<evidence type="ECO:0000313" key="2">
    <source>
        <dbReference type="EMBL" id="GMN46327.1"/>
    </source>
</evidence>
<protein>
    <submittedName>
        <fullName evidence="2">Uncharacterized protein</fullName>
    </submittedName>
</protein>
<feature type="region of interest" description="Disordered" evidence="1">
    <location>
        <begin position="17"/>
        <end position="118"/>
    </location>
</feature>
<accession>A0AA88A869</accession>
<dbReference type="EMBL" id="BTGU01000022">
    <property type="protein sequence ID" value="GMN46327.1"/>
    <property type="molecule type" value="Genomic_DNA"/>
</dbReference>
<dbReference type="AlphaFoldDB" id="A0AA88A869"/>
<organism evidence="2 3">
    <name type="scientific">Ficus carica</name>
    <name type="common">Common fig</name>
    <dbReference type="NCBI Taxonomy" id="3494"/>
    <lineage>
        <taxon>Eukaryota</taxon>
        <taxon>Viridiplantae</taxon>
        <taxon>Streptophyta</taxon>
        <taxon>Embryophyta</taxon>
        <taxon>Tracheophyta</taxon>
        <taxon>Spermatophyta</taxon>
        <taxon>Magnoliopsida</taxon>
        <taxon>eudicotyledons</taxon>
        <taxon>Gunneridae</taxon>
        <taxon>Pentapetalae</taxon>
        <taxon>rosids</taxon>
        <taxon>fabids</taxon>
        <taxon>Rosales</taxon>
        <taxon>Moraceae</taxon>
        <taxon>Ficeae</taxon>
        <taxon>Ficus</taxon>
    </lineage>
</organism>
<dbReference type="Proteomes" id="UP001187192">
    <property type="component" value="Unassembled WGS sequence"/>
</dbReference>
<comment type="caution">
    <text evidence="2">The sequence shown here is derived from an EMBL/GenBank/DDBJ whole genome shotgun (WGS) entry which is preliminary data.</text>
</comment>
<feature type="compositionally biased region" description="Basic and acidic residues" evidence="1">
    <location>
        <begin position="17"/>
        <end position="31"/>
    </location>
</feature>
<keyword evidence="3" id="KW-1185">Reference proteome</keyword>
<name>A0AA88A869_FICCA</name>
<evidence type="ECO:0000313" key="3">
    <source>
        <dbReference type="Proteomes" id="UP001187192"/>
    </source>
</evidence>
<proteinExistence type="predicted"/>